<evidence type="ECO:0000313" key="2">
    <source>
        <dbReference type="EMBL" id="CAJ1382277.1"/>
    </source>
</evidence>
<proteinExistence type="predicted"/>
<dbReference type="EMBL" id="CAUJNA010000890">
    <property type="protein sequence ID" value="CAJ1382277.1"/>
    <property type="molecule type" value="Genomic_DNA"/>
</dbReference>
<accession>A0AA36MSH7</accession>
<evidence type="ECO:0000313" key="3">
    <source>
        <dbReference type="Proteomes" id="UP001178507"/>
    </source>
</evidence>
<protein>
    <submittedName>
        <fullName evidence="2">Uncharacterized protein</fullName>
    </submittedName>
</protein>
<feature type="region of interest" description="Disordered" evidence="1">
    <location>
        <begin position="112"/>
        <end position="131"/>
    </location>
</feature>
<dbReference type="Proteomes" id="UP001178507">
    <property type="component" value="Unassembled WGS sequence"/>
</dbReference>
<evidence type="ECO:0000256" key="1">
    <source>
        <dbReference type="SAM" id="MobiDB-lite"/>
    </source>
</evidence>
<organism evidence="2 3">
    <name type="scientific">Effrenium voratum</name>
    <dbReference type="NCBI Taxonomy" id="2562239"/>
    <lineage>
        <taxon>Eukaryota</taxon>
        <taxon>Sar</taxon>
        <taxon>Alveolata</taxon>
        <taxon>Dinophyceae</taxon>
        <taxon>Suessiales</taxon>
        <taxon>Symbiodiniaceae</taxon>
        <taxon>Effrenium</taxon>
    </lineage>
</organism>
<comment type="caution">
    <text evidence="2">The sequence shown here is derived from an EMBL/GenBank/DDBJ whole genome shotgun (WGS) entry which is preliminary data.</text>
</comment>
<dbReference type="AlphaFoldDB" id="A0AA36MSH7"/>
<sequence length="131" mass="14278">MLKSKSVICLVAIGATNKAAQALNNWLDTFGSDLRCGKPFYPIAEPRRSSSQKSGTVLVTHLTGCEAKRLRPKRATSVGCWHFRKTASSPYSTVPEEAMTLGLHTSLGTLRKKDRNASLSKGPRNNGMNMI</sequence>
<reference evidence="2" key="1">
    <citation type="submission" date="2023-08" db="EMBL/GenBank/DDBJ databases">
        <authorList>
            <person name="Chen Y."/>
            <person name="Shah S."/>
            <person name="Dougan E. K."/>
            <person name="Thang M."/>
            <person name="Chan C."/>
        </authorList>
    </citation>
    <scope>NUCLEOTIDE SEQUENCE</scope>
</reference>
<name>A0AA36MSH7_9DINO</name>
<gene>
    <name evidence="2" type="ORF">EVOR1521_LOCUS9681</name>
</gene>
<keyword evidence="3" id="KW-1185">Reference proteome</keyword>